<feature type="domain" description="KIB1-4 beta-propeller" evidence="4">
    <location>
        <begin position="11"/>
        <end position="61"/>
    </location>
</feature>
<evidence type="ECO:0000256" key="2">
    <source>
        <dbReference type="ARBA" id="ARBA00023239"/>
    </source>
</evidence>
<dbReference type="PANTHER" id="PTHR11482">
    <property type="entry name" value="ARGININE/DIAMINOPIMELATE/ORNITHINE DECARBOXYLASE"/>
    <property type="match status" value="1"/>
</dbReference>
<evidence type="ECO:0000259" key="4">
    <source>
        <dbReference type="Pfam" id="PF03478"/>
    </source>
</evidence>
<keyword evidence="2" id="KW-0456">Lyase</keyword>
<keyword evidence="1" id="KW-0663">Pyridoxal phosphate</keyword>
<sequence>MVARYRKVIPDFEYKTDRLDVYELDANGTNWLKLENLADQILFLGRNKSIRSWTSQFRNNCPSITCTPLACNSNSDNPVCKGERSYSSTVFGPTCDGLDTVLIGHPLPELQVDDWLVLPNMGAY</sequence>
<dbReference type="Gene3D" id="2.40.37.10">
    <property type="entry name" value="Lyase, Ornithine Decarboxylase, Chain A, domain 1"/>
    <property type="match status" value="1"/>
</dbReference>
<reference evidence="5" key="1">
    <citation type="submission" date="2022-11" db="EMBL/GenBank/DDBJ databases">
        <authorList>
            <person name="Hyden B.L."/>
            <person name="Feng K."/>
            <person name="Yates T."/>
            <person name="Jawdy S."/>
            <person name="Smart L.B."/>
            <person name="Muchero W."/>
        </authorList>
    </citation>
    <scope>NUCLEOTIDE SEQUENCE</scope>
    <source>
        <tissue evidence="5">Shoot tip</tissue>
    </source>
</reference>
<dbReference type="GO" id="GO:0005737">
    <property type="term" value="C:cytoplasm"/>
    <property type="evidence" value="ECO:0007669"/>
    <property type="project" value="TreeGrafter"/>
</dbReference>
<dbReference type="EMBL" id="JAPFFK010000019">
    <property type="protein sequence ID" value="KAJ6684691.1"/>
    <property type="molecule type" value="Genomic_DNA"/>
</dbReference>
<accession>A0A9Q0PAT1</accession>
<dbReference type="OrthoDB" id="5034579at2759"/>
<dbReference type="PRINTS" id="PR01182">
    <property type="entry name" value="ORNDCRBXLASE"/>
</dbReference>
<feature type="domain" description="Orn/DAP/Arg decarboxylase 2 C-terminal" evidence="3">
    <location>
        <begin position="81"/>
        <end position="122"/>
    </location>
</feature>
<dbReference type="Pfam" id="PF00278">
    <property type="entry name" value="Orn_DAP_Arg_deC"/>
    <property type="match status" value="1"/>
</dbReference>
<reference evidence="5" key="2">
    <citation type="journal article" date="2023" name="Int. J. Mol. Sci.">
        <title>De Novo Assembly and Annotation of 11 Diverse Shrub Willow (Salix) Genomes Reveals Novel Gene Organization in Sex-Linked Regions.</title>
        <authorList>
            <person name="Hyden B."/>
            <person name="Feng K."/>
            <person name="Yates T.B."/>
            <person name="Jawdy S."/>
            <person name="Cereghino C."/>
            <person name="Smart L.B."/>
            <person name="Muchero W."/>
        </authorList>
    </citation>
    <scope>NUCLEOTIDE SEQUENCE</scope>
    <source>
        <tissue evidence="5">Shoot tip</tissue>
    </source>
</reference>
<dbReference type="InterPro" id="IPR022643">
    <property type="entry name" value="De-COase2_C"/>
</dbReference>
<comment type="caution">
    <text evidence="5">The sequence shown here is derived from an EMBL/GenBank/DDBJ whole genome shotgun (WGS) entry which is preliminary data.</text>
</comment>
<dbReference type="GO" id="GO:0033387">
    <property type="term" value="P:putrescine biosynthetic process from arginine, via ornithine"/>
    <property type="evidence" value="ECO:0007669"/>
    <property type="project" value="TreeGrafter"/>
</dbReference>
<dbReference type="InterPro" id="IPR002433">
    <property type="entry name" value="Orn_de-COase"/>
</dbReference>
<protein>
    <submittedName>
        <fullName evidence="5">ORNITHINE DECARBOXYLASE-LIKE</fullName>
    </submittedName>
</protein>
<dbReference type="Pfam" id="PF03478">
    <property type="entry name" value="Beta-prop_KIB1-4"/>
    <property type="match status" value="1"/>
</dbReference>
<proteinExistence type="predicted"/>
<evidence type="ECO:0000313" key="6">
    <source>
        <dbReference type="Proteomes" id="UP001151532"/>
    </source>
</evidence>
<gene>
    <name evidence="5" type="ORF">OIU79_014911</name>
</gene>
<dbReference type="PANTHER" id="PTHR11482:SF6">
    <property type="entry name" value="ORNITHINE DECARBOXYLASE 1-RELATED"/>
    <property type="match status" value="1"/>
</dbReference>
<dbReference type="AlphaFoldDB" id="A0A9Q0PAT1"/>
<dbReference type="InterPro" id="IPR009006">
    <property type="entry name" value="Ala_racemase/Decarboxylase_C"/>
</dbReference>
<dbReference type="Proteomes" id="UP001151532">
    <property type="component" value="Chromosome 2"/>
</dbReference>
<name>A0A9Q0PAT1_SALPP</name>
<evidence type="ECO:0000256" key="1">
    <source>
        <dbReference type="ARBA" id="ARBA00022898"/>
    </source>
</evidence>
<evidence type="ECO:0000259" key="3">
    <source>
        <dbReference type="Pfam" id="PF00278"/>
    </source>
</evidence>
<dbReference type="GO" id="GO:0004586">
    <property type="term" value="F:ornithine decarboxylase activity"/>
    <property type="evidence" value="ECO:0007669"/>
    <property type="project" value="TreeGrafter"/>
</dbReference>
<evidence type="ECO:0000313" key="5">
    <source>
        <dbReference type="EMBL" id="KAJ6684691.1"/>
    </source>
</evidence>
<organism evidence="5 6">
    <name type="scientific">Salix purpurea</name>
    <name type="common">Purple osier willow</name>
    <dbReference type="NCBI Taxonomy" id="77065"/>
    <lineage>
        <taxon>Eukaryota</taxon>
        <taxon>Viridiplantae</taxon>
        <taxon>Streptophyta</taxon>
        <taxon>Embryophyta</taxon>
        <taxon>Tracheophyta</taxon>
        <taxon>Spermatophyta</taxon>
        <taxon>Magnoliopsida</taxon>
        <taxon>eudicotyledons</taxon>
        <taxon>Gunneridae</taxon>
        <taxon>Pentapetalae</taxon>
        <taxon>rosids</taxon>
        <taxon>fabids</taxon>
        <taxon>Malpighiales</taxon>
        <taxon>Salicaceae</taxon>
        <taxon>Saliceae</taxon>
        <taxon>Salix</taxon>
    </lineage>
</organism>
<dbReference type="InterPro" id="IPR005174">
    <property type="entry name" value="KIB1-4_b-propeller"/>
</dbReference>
<keyword evidence="6" id="KW-1185">Reference proteome</keyword>
<dbReference type="SUPFAM" id="SSF50621">
    <property type="entry name" value="Alanine racemase C-terminal domain-like"/>
    <property type="match status" value="1"/>
</dbReference>